<keyword evidence="8" id="KW-1185">Reference proteome</keyword>
<dbReference type="PIRSF" id="PIRSF036696">
    <property type="entry name" value="ACY-1"/>
    <property type="match status" value="1"/>
</dbReference>
<dbReference type="PANTHER" id="PTHR45962">
    <property type="entry name" value="N-FATTY-ACYL-AMINO ACID SYNTHASE/HYDROLASE PM20D1"/>
    <property type="match status" value="1"/>
</dbReference>
<protein>
    <submittedName>
        <fullName evidence="7">Carboxypeptidase</fullName>
    </submittedName>
</protein>
<keyword evidence="7" id="KW-0121">Carboxypeptidase</keyword>
<gene>
    <name evidence="7" type="ORF">DR864_12540</name>
</gene>
<dbReference type="OrthoDB" id="9792335at2"/>
<dbReference type="SUPFAM" id="SSF53187">
    <property type="entry name" value="Zn-dependent exopeptidases"/>
    <property type="match status" value="1"/>
</dbReference>
<dbReference type="CDD" id="cd05674">
    <property type="entry name" value="M20_yscS"/>
    <property type="match status" value="1"/>
</dbReference>
<dbReference type="GO" id="GO:0005576">
    <property type="term" value="C:extracellular region"/>
    <property type="evidence" value="ECO:0007669"/>
    <property type="project" value="UniProtKB-ARBA"/>
</dbReference>
<keyword evidence="2" id="KW-0645">Protease</keyword>
<dbReference type="KEGG" id="run:DR864_12540"/>
<accession>A0A344TIQ3</accession>
<dbReference type="GO" id="GO:0004180">
    <property type="term" value="F:carboxypeptidase activity"/>
    <property type="evidence" value="ECO:0007669"/>
    <property type="project" value="UniProtKB-KW"/>
</dbReference>
<comment type="similarity">
    <text evidence="1">Belongs to the peptidase M20A family.</text>
</comment>
<reference evidence="7 8" key="1">
    <citation type="submission" date="2018-07" db="EMBL/GenBank/DDBJ databases">
        <title>Genome sequencing of Runella.</title>
        <authorList>
            <person name="Baek M.-G."/>
            <person name="Yi H."/>
        </authorList>
    </citation>
    <scope>NUCLEOTIDE SEQUENCE [LARGE SCALE GENOMIC DNA]</scope>
    <source>
        <strain evidence="7 8">HYN0085</strain>
    </source>
</reference>
<dbReference type="PANTHER" id="PTHR45962:SF1">
    <property type="entry name" value="N-FATTY-ACYL-AMINO ACID SYNTHASE_HYDROLASE PM20D1"/>
    <property type="match status" value="1"/>
</dbReference>
<dbReference type="SUPFAM" id="SSF55031">
    <property type="entry name" value="Bacterial exopeptidase dimerisation domain"/>
    <property type="match status" value="1"/>
</dbReference>
<dbReference type="GO" id="GO:0006520">
    <property type="term" value="P:amino acid metabolic process"/>
    <property type="evidence" value="ECO:0007669"/>
    <property type="project" value="UniProtKB-ARBA"/>
</dbReference>
<dbReference type="RefSeq" id="WP_114067307.1">
    <property type="nucleotide sequence ID" value="NZ_CP030850.1"/>
</dbReference>
<dbReference type="GO" id="GO:0006629">
    <property type="term" value="P:lipid metabolic process"/>
    <property type="evidence" value="ECO:0007669"/>
    <property type="project" value="UniProtKB-ARBA"/>
</dbReference>
<evidence type="ECO:0000256" key="5">
    <source>
        <dbReference type="ARBA" id="ARBA00022833"/>
    </source>
</evidence>
<evidence type="ECO:0000313" key="7">
    <source>
        <dbReference type="EMBL" id="AXE18524.1"/>
    </source>
</evidence>
<dbReference type="InterPro" id="IPR047177">
    <property type="entry name" value="Pept_M20A"/>
</dbReference>
<dbReference type="InterPro" id="IPR002933">
    <property type="entry name" value="Peptidase_M20"/>
</dbReference>
<dbReference type="InterPro" id="IPR036264">
    <property type="entry name" value="Bact_exopeptidase_dim_dom"/>
</dbReference>
<evidence type="ECO:0000256" key="3">
    <source>
        <dbReference type="ARBA" id="ARBA00022723"/>
    </source>
</evidence>
<name>A0A344TIQ3_9BACT</name>
<dbReference type="Gene3D" id="1.10.150.900">
    <property type="match status" value="1"/>
</dbReference>
<dbReference type="Proteomes" id="UP000251993">
    <property type="component" value="Chromosome"/>
</dbReference>
<evidence type="ECO:0000256" key="4">
    <source>
        <dbReference type="ARBA" id="ARBA00022801"/>
    </source>
</evidence>
<evidence type="ECO:0000313" key="8">
    <source>
        <dbReference type="Proteomes" id="UP000251993"/>
    </source>
</evidence>
<dbReference type="Pfam" id="PF01546">
    <property type="entry name" value="Peptidase_M20"/>
    <property type="match status" value="1"/>
</dbReference>
<dbReference type="Gene3D" id="3.40.630.10">
    <property type="entry name" value="Zn peptidases"/>
    <property type="match status" value="1"/>
</dbReference>
<evidence type="ECO:0000256" key="2">
    <source>
        <dbReference type="ARBA" id="ARBA00022670"/>
    </source>
</evidence>
<evidence type="ECO:0000259" key="6">
    <source>
        <dbReference type="Pfam" id="PF07687"/>
    </source>
</evidence>
<dbReference type="AlphaFoldDB" id="A0A344TIQ3"/>
<keyword evidence="3" id="KW-0479">Metal-binding</keyword>
<dbReference type="FunFam" id="1.10.150.900:FF:000003">
    <property type="entry name" value="N-fatty-acyl-amino acid synthase/hydrolase PM20D1"/>
    <property type="match status" value="1"/>
</dbReference>
<keyword evidence="5" id="KW-0862">Zinc</keyword>
<dbReference type="EMBL" id="CP030850">
    <property type="protein sequence ID" value="AXE18524.1"/>
    <property type="molecule type" value="Genomic_DNA"/>
</dbReference>
<dbReference type="GO" id="GO:0016810">
    <property type="term" value="F:hydrolase activity, acting on carbon-nitrogen (but not peptide) bonds"/>
    <property type="evidence" value="ECO:0007669"/>
    <property type="project" value="UniProtKB-ARBA"/>
</dbReference>
<dbReference type="FunFam" id="3.40.630.10:FF:000027">
    <property type="entry name" value="N-fatty-acyl-amino acid synthase/hydrolase PM20D1"/>
    <property type="match status" value="1"/>
</dbReference>
<dbReference type="GO" id="GO:0043604">
    <property type="term" value="P:amide biosynthetic process"/>
    <property type="evidence" value="ECO:0007669"/>
    <property type="project" value="UniProtKB-ARBA"/>
</dbReference>
<dbReference type="Gene3D" id="3.30.70.360">
    <property type="match status" value="1"/>
</dbReference>
<dbReference type="Pfam" id="PF07687">
    <property type="entry name" value="M20_dimer"/>
    <property type="match status" value="1"/>
</dbReference>
<dbReference type="InterPro" id="IPR011650">
    <property type="entry name" value="Peptidase_M20_dimer"/>
</dbReference>
<dbReference type="GO" id="GO:0046872">
    <property type="term" value="F:metal ion binding"/>
    <property type="evidence" value="ECO:0007669"/>
    <property type="project" value="UniProtKB-KW"/>
</dbReference>
<proteinExistence type="inferred from homology"/>
<sequence>MKNALRVIAIGLVLLIGVLLFNTFRISSKQMAGIAPAPALTISDSALTHLSDAVKIRTVSYEDLSLIDSTQFEKFIGFIEQAYPLTHARLKRERINSYALLFEWKGKNPTLKPALLMGHYDVVPVVQGTEKMWKHQPFAGEIVDGFIYGRGTLDDKVTVIGVLEAIEYLLKQNYQPERSFYLAFGHDEEVSGRYGARQIAALLETRKVQLEYVMDEGGTIKTDGVSGITTPIALIGIAEKGYTTLQLTSVGDGGHSSMPPPQTSIGMMAEAIDKLQKNPFPARLEGAASYLQDYLAPEMPFGTKLAMANRWLLKPVIVNMLTKTNAGNAMVRTSIAPTVIHAGVKDNVLPVEVIAKINFRILPGDSVKGVAEYVKKTIGNERITIETLKQFDSEPSPVSDTATLGFRALHRTIKSCFPDVIVAPYLVVGATDARFYRNVCSNIYRFMPVRMNEEDLKRPHGTNERISVTDFKNVVKFYVELVKGS</sequence>
<organism evidence="7 8">
    <name type="scientific">Runella rosea</name>
    <dbReference type="NCBI Taxonomy" id="2259595"/>
    <lineage>
        <taxon>Bacteria</taxon>
        <taxon>Pseudomonadati</taxon>
        <taxon>Bacteroidota</taxon>
        <taxon>Cytophagia</taxon>
        <taxon>Cytophagales</taxon>
        <taxon>Spirosomataceae</taxon>
        <taxon>Runella</taxon>
    </lineage>
</organism>
<dbReference type="GO" id="GO:0006508">
    <property type="term" value="P:proteolysis"/>
    <property type="evidence" value="ECO:0007669"/>
    <property type="project" value="UniProtKB-KW"/>
</dbReference>
<keyword evidence="4" id="KW-0378">Hydrolase</keyword>
<evidence type="ECO:0000256" key="1">
    <source>
        <dbReference type="ARBA" id="ARBA00006247"/>
    </source>
</evidence>
<feature type="domain" description="Peptidase M20 dimerisation" evidence="6">
    <location>
        <begin position="237"/>
        <end position="380"/>
    </location>
</feature>